<dbReference type="Proteomes" id="UP001497457">
    <property type="component" value="Chromosome 9rd"/>
</dbReference>
<evidence type="ECO:0000256" key="2">
    <source>
        <dbReference type="SAM" id="SignalP"/>
    </source>
</evidence>
<sequence>MVVKKLGVALVVALALLALMEPAAAGVKFADEDVESEEALWRLYERWLAHFNVSRHPAEKVRRFSLFKEAERDNRGILDLSEQELVDCDNNGHGCRGGSRAYALDYIAKKGISSEADYPYTATNGTCQAAGKPRVDLIVRGYETVRPYDEFDLLTAVGYGPVAVAISVGEKNNRFQYYEDGDGIYDGPCTRETRHSILLQMDSASTLFLNPGHVYSS</sequence>
<dbReference type="PANTHER" id="PTHR12411">
    <property type="entry name" value="CYSTEINE PROTEASE FAMILY C1-RELATED"/>
    <property type="match status" value="1"/>
</dbReference>
<accession>A0ABC9GLW2</accession>
<feature type="chain" id="PRO_5044788195" description="Peptidase C1A papain C-terminal domain-containing protein" evidence="2">
    <location>
        <begin position="26"/>
        <end position="217"/>
    </location>
</feature>
<dbReference type="SUPFAM" id="SSF54001">
    <property type="entry name" value="Cysteine proteinases"/>
    <property type="match status" value="1"/>
</dbReference>
<dbReference type="SMART" id="SM00645">
    <property type="entry name" value="Pept_C1"/>
    <property type="match status" value="1"/>
</dbReference>
<feature type="signal peptide" evidence="2">
    <location>
        <begin position="1"/>
        <end position="25"/>
    </location>
</feature>
<name>A0ABC9GLW2_9POAL</name>
<dbReference type="Gene3D" id="3.90.70.10">
    <property type="entry name" value="Cysteine proteinases"/>
    <property type="match status" value="1"/>
</dbReference>
<evidence type="ECO:0000313" key="4">
    <source>
        <dbReference type="EMBL" id="CAL5096438.1"/>
    </source>
</evidence>
<reference evidence="4 5" key="2">
    <citation type="submission" date="2024-10" db="EMBL/GenBank/DDBJ databases">
        <authorList>
            <person name="Ryan C."/>
        </authorList>
    </citation>
    <scope>NUCLEOTIDE SEQUENCE [LARGE SCALE GENOMIC DNA]</scope>
</reference>
<dbReference type="InterPro" id="IPR013128">
    <property type="entry name" value="Peptidase_C1A"/>
</dbReference>
<evidence type="ECO:0000256" key="1">
    <source>
        <dbReference type="ARBA" id="ARBA00008455"/>
    </source>
</evidence>
<evidence type="ECO:0000259" key="3">
    <source>
        <dbReference type="SMART" id="SM00645"/>
    </source>
</evidence>
<dbReference type="AlphaFoldDB" id="A0ABC9GLW2"/>
<comment type="similarity">
    <text evidence="1">Belongs to the peptidase C1 family.</text>
</comment>
<keyword evidence="5" id="KW-1185">Reference proteome</keyword>
<dbReference type="Pfam" id="PF00112">
    <property type="entry name" value="Peptidase_C1"/>
    <property type="match status" value="1"/>
</dbReference>
<gene>
    <name evidence="4" type="ORF">URODEC1_LOCUS117071</name>
</gene>
<feature type="domain" description="Peptidase C1A papain C-terminal" evidence="3">
    <location>
        <begin position="48"/>
        <end position="217"/>
    </location>
</feature>
<reference evidence="5" key="1">
    <citation type="submission" date="2024-06" db="EMBL/GenBank/DDBJ databases">
        <authorList>
            <person name="Ryan C."/>
        </authorList>
    </citation>
    <scope>NUCLEOTIDE SEQUENCE [LARGE SCALE GENOMIC DNA]</scope>
</reference>
<evidence type="ECO:0000313" key="5">
    <source>
        <dbReference type="Proteomes" id="UP001497457"/>
    </source>
</evidence>
<proteinExistence type="inferred from homology"/>
<dbReference type="EMBL" id="OZ075119">
    <property type="protein sequence ID" value="CAL5096438.1"/>
    <property type="molecule type" value="Genomic_DNA"/>
</dbReference>
<keyword evidence="2" id="KW-0732">Signal</keyword>
<organism evidence="4 5">
    <name type="scientific">Urochloa decumbens</name>
    <dbReference type="NCBI Taxonomy" id="240449"/>
    <lineage>
        <taxon>Eukaryota</taxon>
        <taxon>Viridiplantae</taxon>
        <taxon>Streptophyta</taxon>
        <taxon>Embryophyta</taxon>
        <taxon>Tracheophyta</taxon>
        <taxon>Spermatophyta</taxon>
        <taxon>Magnoliopsida</taxon>
        <taxon>Liliopsida</taxon>
        <taxon>Poales</taxon>
        <taxon>Poaceae</taxon>
        <taxon>PACMAD clade</taxon>
        <taxon>Panicoideae</taxon>
        <taxon>Panicodae</taxon>
        <taxon>Paniceae</taxon>
        <taxon>Melinidinae</taxon>
        <taxon>Urochloa</taxon>
    </lineage>
</organism>
<dbReference type="InterPro" id="IPR000668">
    <property type="entry name" value="Peptidase_C1A_C"/>
</dbReference>
<dbReference type="InterPro" id="IPR038765">
    <property type="entry name" value="Papain-like_cys_pep_sf"/>
</dbReference>
<protein>
    <recommendedName>
        <fullName evidence="3">Peptidase C1A papain C-terminal domain-containing protein</fullName>
    </recommendedName>
</protein>